<evidence type="ECO:0000256" key="1">
    <source>
        <dbReference type="SAM" id="Phobius"/>
    </source>
</evidence>
<keyword evidence="5" id="KW-1185">Reference proteome</keyword>
<dbReference type="InParanoid" id="A0A397RSK8"/>
<sequence length="783" mass="90627">MTLPPLFQRQHKLLTTNQRLKQVKSKFIAFLIIFSSIIIAIIIVFAIEFNRVSHLTYDSIAEERIKNTGYQRSSLVSYYLKSSFLDMETFSTIVDNADITDSNGDIVDEKLYQLLDNKNVPRSIEDSGIIYNGKAIFRSDYSFDLKDDFHTITNNSLYTDVDIKQGDNIKNETVYFLIPAPLNTTHPEITGYIGKFCYEHFDELVSTPIYNQESTTLIVRKNGDIIYYTSMLHKWRFDGTGPYGWPEFTNLSIAMRDYWVSSTDYNRYVEFMENDEAIIFNAGKEDRDGMFYKAILSYGDEDNPIYLIFMAPKAYLITKTETLTKIAVSCFYSSLVISATSIILLTLLILIQFVKKKKIESFDFETGLHHENAFYHDTQAVLLQHPKNQFGLVHVNIQNFKRINASFGSETGDIIIKQVGALLQSKMEGEPNELAGYQHGVGFMILLEGNQDDILYKLNDLNYSLTNKHYEYEQKLSFSYGIKMTDAQYSLDLHTEFDHAKHANQNRKKDVIYTFYDDNMVKMQKEQDDLNGRFEEALANEEFEVFLQLKWDLKKNDWAGAEALCRWRDPIKGLISPGKFIPLFEQNGRIVKLDEYMFEQTCKIISKMMANGERCVPVSFNLSKRNFQDLSFIDRYQEIIEKYNIPHELIEIEITEGLLVDNVEAFTSFIKIFHENDFHISMDDFGTGYSSLNMIHQLDFDVIKIDAKFFRGGFDEANQTIVSSIIKLCHKLNKLVVAEGVEQANEVEFLKDAECDIVQGYYFAKPLPVEEFKALLFSKPENK</sequence>
<feature type="transmembrane region" description="Helical" evidence="1">
    <location>
        <begin position="27"/>
        <end position="47"/>
    </location>
</feature>
<keyword evidence="1" id="KW-0472">Membrane</keyword>
<accession>A0A397RSK8</accession>
<keyword evidence="1" id="KW-1133">Transmembrane helix</keyword>
<dbReference type="RefSeq" id="WP_162849815.1">
    <property type="nucleotide sequence ID" value="NZ_QXEV01000012.1"/>
</dbReference>
<dbReference type="InterPro" id="IPR035919">
    <property type="entry name" value="EAL_sf"/>
</dbReference>
<dbReference type="Pfam" id="PF00563">
    <property type="entry name" value="EAL"/>
    <property type="match status" value="1"/>
</dbReference>
<dbReference type="PROSITE" id="PS50887">
    <property type="entry name" value="GGDEF"/>
    <property type="match status" value="1"/>
</dbReference>
<dbReference type="GO" id="GO:0071111">
    <property type="term" value="F:cyclic-guanylate-specific phosphodiesterase activity"/>
    <property type="evidence" value="ECO:0007669"/>
    <property type="project" value="InterPro"/>
</dbReference>
<feature type="domain" description="EAL" evidence="2">
    <location>
        <begin position="527"/>
        <end position="780"/>
    </location>
</feature>
<dbReference type="CDD" id="cd01948">
    <property type="entry name" value="EAL"/>
    <property type="match status" value="1"/>
</dbReference>
<dbReference type="AlphaFoldDB" id="A0A397RSK8"/>
<dbReference type="PANTHER" id="PTHR33121:SF70">
    <property type="entry name" value="SIGNALING PROTEIN YKOW"/>
    <property type="match status" value="1"/>
</dbReference>
<dbReference type="InterPro" id="IPR050706">
    <property type="entry name" value="Cyclic-di-GMP_PDE-like"/>
</dbReference>
<feature type="domain" description="GGDEF" evidence="3">
    <location>
        <begin position="388"/>
        <end position="526"/>
    </location>
</feature>
<feature type="transmembrane region" description="Helical" evidence="1">
    <location>
        <begin position="331"/>
        <end position="351"/>
    </location>
</feature>
<dbReference type="Gene3D" id="3.30.70.270">
    <property type="match status" value="1"/>
</dbReference>
<evidence type="ECO:0000259" key="2">
    <source>
        <dbReference type="PROSITE" id="PS50883"/>
    </source>
</evidence>
<dbReference type="SUPFAM" id="SSF55073">
    <property type="entry name" value="Nucleotide cyclase"/>
    <property type="match status" value="1"/>
</dbReference>
<dbReference type="PROSITE" id="PS50883">
    <property type="entry name" value="EAL"/>
    <property type="match status" value="1"/>
</dbReference>
<gene>
    <name evidence="4" type="ORF">EI71_01202</name>
</gene>
<dbReference type="InterPro" id="IPR001633">
    <property type="entry name" value="EAL_dom"/>
</dbReference>
<dbReference type="SMART" id="SM00267">
    <property type="entry name" value="GGDEF"/>
    <property type="match status" value="1"/>
</dbReference>
<evidence type="ECO:0000259" key="3">
    <source>
        <dbReference type="PROSITE" id="PS50887"/>
    </source>
</evidence>
<evidence type="ECO:0000313" key="5">
    <source>
        <dbReference type="Proteomes" id="UP000266506"/>
    </source>
</evidence>
<evidence type="ECO:0000313" key="4">
    <source>
        <dbReference type="EMBL" id="RIA75716.1"/>
    </source>
</evidence>
<proteinExistence type="predicted"/>
<dbReference type="SUPFAM" id="SSF141868">
    <property type="entry name" value="EAL domain-like"/>
    <property type="match status" value="1"/>
</dbReference>
<organism evidence="4 5">
    <name type="scientific">Anaeroplasma bactoclasticum</name>
    <dbReference type="NCBI Taxonomy" id="2088"/>
    <lineage>
        <taxon>Bacteria</taxon>
        <taxon>Bacillati</taxon>
        <taxon>Mycoplasmatota</taxon>
        <taxon>Mollicutes</taxon>
        <taxon>Anaeroplasmatales</taxon>
        <taxon>Anaeroplasmataceae</taxon>
        <taxon>Anaeroplasma</taxon>
    </lineage>
</organism>
<dbReference type="InterPro" id="IPR043128">
    <property type="entry name" value="Rev_trsase/Diguanyl_cyclase"/>
</dbReference>
<dbReference type="EMBL" id="QXEV01000012">
    <property type="protein sequence ID" value="RIA75716.1"/>
    <property type="molecule type" value="Genomic_DNA"/>
</dbReference>
<dbReference type="Gene3D" id="3.20.20.450">
    <property type="entry name" value="EAL domain"/>
    <property type="match status" value="1"/>
</dbReference>
<reference evidence="4 5" key="1">
    <citation type="submission" date="2018-08" db="EMBL/GenBank/DDBJ databases">
        <title>Genomic Encyclopedia of Archaeal and Bacterial Type Strains, Phase II (KMG-II): from individual species to whole genera.</title>
        <authorList>
            <person name="Goeker M."/>
        </authorList>
    </citation>
    <scope>NUCLEOTIDE SEQUENCE [LARGE SCALE GENOMIC DNA]</scope>
    <source>
        <strain evidence="4 5">ATCC 27112</strain>
    </source>
</reference>
<name>A0A397RSK8_9MOLU</name>
<comment type="caution">
    <text evidence="4">The sequence shown here is derived from an EMBL/GenBank/DDBJ whole genome shotgun (WGS) entry which is preliminary data.</text>
</comment>
<protein>
    <submittedName>
        <fullName evidence="4">Diguanylate cyclase (GGDEF)-like protein</fullName>
    </submittedName>
</protein>
<keyword evidence="1" id="KW-0812">Transmembrane</keyword>
<dbReference type="SMART" id="SM00052">
    <property type="entry name" value="EAL"/>
    <property type="match status" value="1"/>
</dbReference>
<dbReference type="PANTHER" id="PTHR33121">
    <property type="entry name" value="CYCLIC DI-GMP PHOSPHODIESTERASE PDEF"/>
    <property type="match status" value="1"/>
</dbReference>
<dbReference type="InterPro" id="IPR000160">
    <property type="entry name" value="GGDEF_dom"/>
</dbReference>
<dbReference type="Proteomes" id="UP000266506">
    <property type="component" value="Unassembled WGS sequence"/>
</dbReference>
<dbReference type="InterPro" id="IPR029787">
    <property type="entry name" value="Nucleotide_cyclase"/>
</dbReference>
<dbReference type="Pfam" id="PF00990">
    <property type="entry name" value="GGDEF"/>
    <property type="match status" value="1"/>
</dbReference>